<dbReference type="InterPro" id="IPR028081">
    <property type="entry name" value="Leu-bd"/>
</dbReference>
<dbReference type="PANTHER" id="PTHR30483">
    <property type="entry name" value="LEUCINE-SPECIFIC-BINDING PROTEIN"/>
    <property type="match status" value="1"/>
</dbReference>
<dbReference type="CDD" id="cd06347">
    <property type="entry name" value="PBP1_ABC_LivK_ligand_binding-like"/>
    <property type="match status" value="1"/>
</dbReference>
<gene>
    <name evidence="5" type="ORF">HY912_01200</name>
</gene>
<evidence type="ECO:0000313" key="6">
    <source>
        <dbReference type="Proteomes" id="UP000807825"/>
    </source>
</evidence>
<evidence type="ECO:0000256" key="2">
    <source>
        <dbReference type="ARBA" id="ARBA00022729"/>
    </source>
</evidence>
<evidence type="ECO:0000313" key="5">
    <source>
        <dbReference type="EMBL" id="MBI5248085.1"/>
    </source>
</evidence>
<dbReference type="InterPro" id="IPR051010">
    <property type="entry name" value="BCAA_transport"/>
</dbReference>
<evidence type="ECO:0000256" key="3">
    <source>
        <dbReference type="SAM" id="SignalP"/>
    </source>
</evidence>
<name>A0A9D6Z1V4_9BACT</name>
<feature type="chain" id="PRO_5039085574" evidence="3">
    <location>
        <begin position="21"/>
        <end position="372"/>
    </location>
</feature>
<accession>A0A9D6Z1V4</accession>
<keyword evidence="2 3" id="KW-0732">Signal</keyword>
<dbReference type="Proteomes" id="UP000807825">
    <property type="component" value="Unassembled WGS sequence"/>
</dbReference>
<dbReference type="Pfam" id="PF13458">
    <property type="entry name" value="Peripla_BP_6"/>
    <property type="match status" value="1"/>
</dbReference>
<sequence length="372" mass="40554">MVRILVAILGSLILAAPAFSAEPIVIGAYLSMTGNVAAYGGMGWDGISIARKMEPEVLGRPVEVRLVDTKSDKVESANAVSRLIEKDKVVAIIGEMISGNTLAGTDHAERRKIPMVSPTATNPLVTQGRKYVFRVCFIDTEQGQVAAKIATEQFKAKTAAVIYDISQDYSVGLVTFFKREFIKAGGKIVSDTKFKSGDRDFTPQLSSIQSTNPDLIYAPIYYTECALLAKQAREMGLKAPILAGDGVQAPELIELGGPAVEGLYFTTHFHRDMVDSERGRKWLDLFHKEYGKEADAFTAMGADAYFIVLDAIKRAGSAEPEKIREALVNTKDFHGVSGKVTMKPNGDPIKAMVLNKVQDGKFVFVRTIEPPK</sequence>
<dbReference type="InterPro" id="IPR028082">
    <property type="entry name" value="Peripla_BP_I"/>
</dbReference>
<feature type="signal peptide" evidence="3">
    <location>
        <begin position="1"/>
        <end position="20"/>
    </location>
</feature>
<evidence type="ECO:0000259" key="4">
    <source>
        <dbReference type="Pfam" id="PF13458"/>
    </source>
</evidence>
<protein>
    <submittedName>
        <fullName evidence="5">ABC transporter substrate-binding protein</fullName>
    </submittedName>
</protein>
<reference evidence="5" key="1">
    <citation type="submission" date="2020-07" db="EMBL/GenBank/DDBJ databases">
        <title>Huge and variable diversity of episymbiotic CPR bacteria and DPANN archaea in groundwater ecosystems.</title>
        <authorList>
            <person name="He C.Y."/>
            <person name="Keren R."/>
            <person name="Whittaker M."/>
            <person name="Farag I.F."/>
            <person name="Doudna J."/>
            <person name="Cate J.H.D."/>
            <person name="Banfield J.F."/>
        </authorList>
    </citation>
    <scope>NUCLEOTIDE SEQUENCE</scope>
    <source>
        <strain evidence="5">NC_groundwater_1664_Pr3_B-0.1um_52_9</strain>
    </source>
</reference>
<feature type="domain" description="Leucine-binding protein" evidence="4">
    <location>
        <begin position="23"/>
        <end position="360"/>
    </location>
</feature>
<dbReference type="SUPFAM" id="SSF53822">
    <property type="entry name" value="Periplasmic binding protein-like I"/>
    <property type="match status" value="1"/>
</dbReference>
<dbReference type="EMBL" id="JACRDE010000039">
    <property type="protein sequence ID" value="MBI5248085.1"/>
    <property type="molecule type" value="Genomic_DNA"/>
</dbReference>
<evidence type="ECO:0000256" key="1">
    <source>
        <dbReference type="ARBA" id="ARBA00010062"/>
    </source>
</evidence>
<proteinExistence type="inferred from homology"/>
<dbReference type="Gene3D" id="3.40.50.2300">
    <property type="match status" value="2"/>
</dbReference>
<dbReference type="AlphaFoldDB" id="A0A9D6Z1V4"/>
<organism evidence="5 6">
    <name type="scientific">Desulfomonile tiedjei</name>
    <dbReference type="NCBI Taxonomy" id="2358"/>
    <lineage>
        <taxon>Bacteria</taxon>
        <taxon>Pseudomonadati</taxon>
        <taxon>Thermodesulfobacteriota</taxon>
        <taxon>Desulfomonilia</taxon>
        <taxon>Desulfomonilales</taxon>
        <taxon>Desulfomonilaceae</taxon>
        <taxon>Desulfomonile</taxon>
    </lineage>
</organism>
<comment type="similarity">
    <text evidence="1">Belongs to the leucine-binding protein family.</text>
</comment>
<comment type="caution">
    <text evidence="5">The sequence shown here is derived from an EMBL/GenBank/DDBJ whole genome shotgun (WGS) entry which is preliminary data.</text>
</comment>
<dbReference type="PANTHER" id="PTHR30483:SF6">
    <property type="entry name" value="PERIPLASMIC BINDING PROTEIN OF ABC TRANSPORTER FOR NATURAL AMINO ACIDS"/>
    <property type="match status" value="1"/>
</dbReference>